<dbReference type="GO" id="GO:0003735">
    <property type="term" value="F:structural constituent of ribosome"/>
    <property type="evidence" value="ECO:0007669"/>
    <property type="project" value="UniProtKB-UniRule"/>
</dbReference>
<gene>
    <name evidence="6" type="primary">rplF</name>
    <name evidence="10" type="ORF">DRP43_00480</name>
</gene>
<dbReference type="HAMAP" id="MF_01365_B">
    <property type="entry name" value="Ribosomal_uL6_B"/>
    <property type="match status" value="1"/>
</dbReference>
<dbReference type="PANTHER" id="PTHR11655">
    <property type="entry name" value="60S/50S RIBOSOMAL PROTEIN L6/L9"/>
    <property type="match status" value="1"/>
</dbReference>
<dbReference type="Proteomes" id="UP000271125">
    <property type="component" value="Unassembled WGS sequence"/>
</dbReference>
<name>A0A660SP23_UNCT6</name>
<evidence type="ECO:0000256" key="5">
    <source>
        <dbReference type="ARBA" id="ARBA00023274"/>
    </source>
</evidence>
<evidence type="ECO:0000256" key="3">
    <source>
        <dbReference type="ARBA" id="ARBA00022884"/>
    </source>
</evidence>
<dbReference type="GO" id="GO:0019843">
    <property type="term" value="F:rRNA binding"/>
    <property type="evidence" value="ECO:0007669"/>
    <property type="project" value="UniProtKB-UniRule"/>
</dbReference>
<dbReference type="SUPFAM" id="SSF56053">
    <property type="entry name" value="Ribosomal protein L6"/>
    <property type="match status" value="2"/>
</dbReference>
<dbReference type="FunFam" id="3.90.930.12:FF:000001">
    <property type="entry name" value="50S ribosomal protein L6"/>
    <property type="match status" value="1"/>
</dbReference>
<evidence type="ECO:0000256" key="6">
    <source>
        <dbReference type="HAMAP-Rule" id="MF_01365"/>
    </source>
</evidence>
<comment type="function">
    <text evidence="6 8">This protein binds to the 23S rRNA, and is important in its secondary structure. It is located near the subunit interface in the base of the L7/L12 stalk, and near the tRNA binding site of the peptidyltransferase center.</text>
</comment>
<accession>A0A660SP23</accession>
<sequence>MSRIGKKPIELPDGVEIKKNRNTITIKGPKGTLEKTFDPRIGISIKDKKINVTAKSDSKDVRALFGMTRAILNNMVIGISSGFEKKLVIEGVGYRANLKGNDLELLVGYSHPVLLKKPEGIDFRVEGPKQEIVFVKGIDKEKVGFYADKIRSVRPPEPYKGKGIRYDGEYIRKKAGKTGA</sequence>
<dbReference type="GO" id="GO:0022625">
    <property type="term" value="C:cytosolic large ribosomal subunit"/>
    <property type="evidence" value="ECO:0007669"/>
    <property type="project" value="UniProtKB-UniRule"/>
</dbReference>
<evidence type="ECO:0000313" key="10">
    <source>
        <dbReference type="EMBL" id="RKX72554.1"/>
    </source>
</evidence>
<evidence type="ECO:0000259" key="9">
    <source>
        <dbReference type="Pfam" id="PF00347"/>
    </source>
</evidence>
<reference evidence="10 11" key="1">
    <citation type="submission" date="2018-06" db="EMBL/GenBank/DDBJ databases">
        <title>Extensive metabolic versatility and redundancy in microbially diverse, dynamic hydrothermal sediments.</title>
        <authorList>
            <person name="Dombrowski N."/>
            <person name="Teske A."/>
            <person name="Baker B.J."/>
        </authorList>
    </citation>
    <scope>NUCLEOTIDE SEQUENCE [LARGE SCALE GENOMIC DNA]</scope>
    <source>
        <strain evidence="10">B10_G13</strain>
    </source>
</reference>
<dbReference type="InterPro" id="IPR002358">
    <property type="entry name" value="Ribosomal_uL6_CS"/>
</dbReference>
<evidence type="ECO:0000313" key="11">
    <source>
        <dbReference type="Proteomes" id="UP000271125"/>
    </source>
</evidence>
<keyword evidence="5 6" id="KW-0687">Ribonucleoprotein</keyword>
<evidence type="ECO:0000256" key="1">
    <source>
        <dbReference type="ARBA" id="ARBA00009356"/>
    </source>
</evidence>
<dbReference type="EMBL" id="QNBD01000012">
    <property type="protein sequence ID" value="RKX72554.1"/>
    <property type="molecule type" value="Genomic_DNA"/>
</dbReference>
<dbReference type="InterPro" id="IPR020040">
    <property type="entry name" value="Ribosomal_uL6_a/b-dom"/>
</dbReference>
<keyword evidence="4 6" id="KW-0689">Ribosomal protein</keyword>
<dbReference type="PIRSF" id="PIRSF002162">
    <property type="entry name" value="Ribosomal_L6"/>
    <property type="match status" value="1"/>
</dbReference>
<dbReference type="Gene3D" id="3.90.930.12">
    <property type="entry name" value="Ribosomal protein L6, alpha-beta domain"/>
    <property type="match status" value="2"/>
</dbReference>
<dbReference type="FunFam" id="3.90.930.12:FF:000002">
    <property type="entry name" value="50S ribosomal protein L6"/>
    <property type="match status" value="1"/>
</dbReference>
<dbReference type="PANTHER" id="PTHR11655:SF14">
    <property type="entry name" value="LARGE RIBOSOMAL SUBUNIT PROTEIN UL6M"/>
    <property type="match status" value="1"/>
</dbReference>
<feature type="domain" description="Large ribosomal subunit protein uL6 alpha-beta" evidence="9">
    <location>
        <begin position="12"/>
        <end position="82"/>
    </location>
</feature>
<dbReference type="PROSITE" id="PS00525">
    <property type="entry name" value="RIBOSOMAL_L6_1"/>
    <property type="match status" value="1"/>
</dbReference>
<protein>
    <recommendedName>
        <fullName evidence="6">Large ribosomal subunit protein uL6</fullName>
    </recommendedName>
</protein>
<dbReference type="PRINTS" id="PR00059">
    <property type="entry name" value="RIBOSOMALL6"/>
</dbReference>
<feature type="domain" description="Large ribosomal subunit protein uL6 alpha-beta" evidence="9">
    <location>
        <begin position="91"/>
        <end position="166"/>
    </location>
</feature>
<dbReference type="Pfam" id="PF00347">
    <property type="entry name" value="Ribosomal_L6"/>
    <property type="match status" value="2"/>
</dbReference>
<dbReference type="InterPro" id="IPR019906">
    <property type="entry name" value="Ribosomal_uL6_bac-type"/>
</dbReference>
<keyword evidence="2 6" id="KW-0699">rRNA-binding</keyword>
<comment type="caution">
    <text evidence="10">The sequence shown here is derived from an EMBL/GenBank/DDBJ whole genome shotgun (WGS) entry which is preliminary data.</text>
</comment>
<keyword evidence="3 6" id="KW-0694">RNA-binding</keyword>
<evidence type="ECO:0000256" key="2">
    <source>
        <dbReference type="ARBA" id="ARBA00022730"/>
    </source>
</evidence>
<evidence type="ECO:0000256" key="8">
    <source>
        <dbReference type="RuleBase" id="RU003870"/>
    </source>
</evidence>
<evidence type="ECO:0000256" key="7">
    <source>
        <dbReference type="RuleBase" id="RU003869"/>
    </source>
</evidence>
<organism evidence="10 11">
    <name type="scientific">candidate division TA06 bacterium</name>
    <dbReference type="NCBI Taxonomy" id="2250710"/>
    <lineage>
        <taxon>Bacteria</taxon>
        <taxon>Bacteria division TA06</taxon>
    </lineage>
</organism>
<dbReference type="NCBIfam" id="TIGR03654">
    <property type="entry name" value="L6_bact"/>
    <property type="match status" value="1"/>
</dbReference>
<evidence type="ECO:0000256" key="4">
    <source>
        <dbReference type="ARBA" id="ARBA00022980"/>
    </source>
</evidence>
<dbReference type="GO" id="GO:0002181">
    <property type="term" value="P:cytoplasmic translation"/>
    <property type="evidence" value="ECO:0007669"/>
    <property type="project" value="TreeGrafter"/>
</dbReference>
<comment type="subunit">
    <text evidence="6">Part of the 50S ribosomal subunit.</text>
</comment>
<dbReference type="InterPro" id="IPR036789">
    <property type="entry name" value="Ribosomal_uL6-like_a/b-dom_sf"/>
</dbReference>
<dbReference type="InterPro" id="IPR000702">
    <property type="entry name" value="Ribosomal_uL6-like"/>
</dbReference>
<proteinExistence type="inferred from homology"/>
<comment type="similarity">
    <text evidence="1 6 7">Belongs to the universal ribosomal protein uL6 family.</text>
</comment>
<dbReference type="AlphaFoldDB" id="A0A660SP23"/>